<evidence type="ECO:0000259" key="6">
    <source>
        <dbReference type="Pfam" id="PF18052"/>
    </source>
</evidence>
<accession>A0A061FSU2</accession>
<reference evidence="8 9" key="1">
    <citation type="journal article" date="2013" name="Genome Biol.">
        <title>The genome sequence of the most widely cultivated cacao type and its use to identify candidate genes regulating pod color.</title>
        <authorList>
            <person name="Motamayor J.C."/>
            <person name="Mockaitis K."/>
            <person name="Schmutz J."/>
            <person name="Haiminen N."/>
            <person name="Iii D.L."/>
            <person name="Cornejo O."/>
            <person name="Findley S.D."/>
            <person name="Zheng P."/>
            <person name="Utro F."/>
            <person name="Royaert S."/>
            <person name="Saski C."/>
            <person name="Jenkins J."/>
            <person name="Podicheti R."/>
            <person name="Zhao M."/>
            <person name="Scheffler B.E."/>
            <person name="Stack J.C."/>
            <person name="Feltus F.A."/>
            <person name="Mustiga G.M."/>
            <person name="Amores F."/>
            <person name="Phillips W."/>
            <person name="Marelli J.P."/>
            <person name="May G.D."/>
            <person name="Shapiro H."/>
            <person name="Ma J."/>
            <person name="Bustamante C.D."/>
            <person name="Schnell R.J."/>
            <person name="Main D."/>
            <person name="Gilbert D."/>
            <person name="Parida L."/>
            <person name="Kuhn D.N."/>
        </authorList>
    </citation>
    <scope>NUCLEOTIDE SEQUENCE [LARGE SCALE GENOMIC DNA]</scope>
    <source>
        <strain evidence="9">cv. Matina 1-6</strain>
    </source>
</reference>
<dbReference type="Proteomes" id="UP000026915">
    <property type="component" value="Chromosome 10"/>
</dbReference>
<feature type="domain" description="Disease resistance N-terminal" evidence="6">
    <location>
        <begin position="14"/>
        <end position="99"/>
    </location>
</feature>
<dbReference type="GO" id="GO:0051707">
    <property type="term" value="P:response to other organism"/>
    <property type="evidence" value="ECO:0007669"/>
    <property type="project" value="UniProtKB-ARBA"/>
</dbReference>
<keyword evidence="4" id="KW-0611">Plant defense</keyword>
<dbReference type="Gene3D" id="1.20.5.4130">
    <property type="match status" value="1"/>
</dbReference>
<dbReference type="Gramene" id="EOY19747">
    <property type="protein sequence ID" value="EOY19747"/>
    <property type="gene ID" value="TCM_045053"/>
</dbReference>
<evidence type="ECO:0000259" key="7">
    <source>
        <dbReference type="Pfam" id="PF25019"/>
    </source>
</evidence>
<keyword evidence="3" id="KW-0547">Nucleotide-binding</keyword>
<gene>
    <name evidence="8" type="ORF">TCM_045053</name>
</gene>
<dbReference type="Pfam" id="PF18052">
    <property type="entry name" value="Rx_N"/>
    <property type="match status" value="1"/>
</dbReference>
<name>A0A061FSU2_THECC</name>
<dbReference type="GO" id="GO:0006952">
    <property type="term" value="P:defense response"/>
    <property type="evidence" value="ECO:0007669"/>
    <property type="project" value="UniProtKB-KW"/>
</dbReference>
<sequence length="591" mass="67471">MSFVGEACLSTFFEALFAKLGSFESLHFAIKKQVYEELRKWEKILKNIQAVLDDAEEKQMKDRHVKIWLAELQDLAYDVDDILDEFATEALGTKLMQERQADRSKVWKIIHTFITIFNPYAFLFNYKMMSKIKAITVRLQDLVTQKSDLHLRKNDVGRPKRMIERPLTTSLVNEALVYGREDDKKAIIDLLLMNDSSDGKVTMIPIVGIGGIGEKGFDWHMDLKETRELITRKCNGLPLAAKTIGGLLCSRVDPDAWKDVLENEIWNSSEEKCGVIPTLRLSYYHLPPHLKQCFSYCSILPKAYEFGDEEIVLLWMAESLLQLQNLVNSQDALDARLFDKSGLDDLEMKWSANLKDDLRKKEAEKKVLSLLQPHKKLKKLTIKYYGGKLPIMLQHLKIWSCSKLAYLSSSGTLSVGLKYLRIDLCQMLESIAHSVHNNTCLEFIVIGRCEKIQYLSNGLDQLNGLQQIQIECSRNLVSISKLPFTNLRVLRLSWCRKFQALPDGMHILTSLRELEISNCPCLLSFPEEAAPIQTMSPAAAVVKTSLITLLLLEESPSFAIMQIGKIHTLSIAYVPFVKVDHKFAYDLEEES</sequence>
<dbReference type="PANTHER" id="PTHR36766:SF51">
    <property type="entry name" value="DISEASE RESISTANCE RPP13-LIKE PROTEIN 1"/>
    <property type="match status" value="1"/>
</dbReference>
<dbReference type="Pfam" id="PF25019">
    <property type="entry name" value="LRR_R13L1-DRL21"/>
    <property type="match status" value="1"/>
</dbReference>
<dbReference type="Gene3D" id="1.10.8.430">
    <property type="entry name" value="Helical domain of apoptotic protease-activating factors"/>
    <property type="match status" value="1"/>
</dbReference>
<evidence type="ECO:0000256" key="1">
    <source>
        <dbReference type="ARBA" id="ARBA00022614"/>
    </source>
</evidence>
<protein>
    <submittedName>
        <fullName evidence="8">NB-ARC domain-containing disease resistance-like protein</fullName>
    </submittedName>
</protein>
<keyword evidence="5" id="KW-0067">ATP-binding</keyword>
<dbReference type="Gene3D" id="3.80.10.10">
    <property type="entry name" value="Ribonuclease Inhibitor"/>
    <property type="match status" value="1"/>
</dbReference>
<evidence type="ECO:0000256" key="2">
    <source>
        <dbReference type="ARBA" id="ARBA00022737"/>
    </source>
</evidence>
<dbReference type="InterPro" id="IPR038005">
    <property type="entry name" value="RX-like_CC"/>
</dbReference>
<keyword evidence="2" id="KW-0677">Repeat</keyword>
<dbReference type="PANTHER" id="PTHR36766">
    <property type="entry name" value="PLANT BROAD-SPECTRUM MILDEW RESISTANCE PROTEIN RPW8"/>
    <property type="match status" value="1"/>
</dbReference>
<dbReference type="InterPro" id="IPR036388">
    <property type="entry name" value="WH-like_DNA-bd_sf"/>
</dbReference>
<evidence type="ECO:0000313" key="9">
    <source>
        <dbReference type="Proteomes" id="UP000026915"/>
    </source>
</evidence>
<evidence type="ECO:0000256" key="3">
    <source>
        <dbReference type="ARBA" id="ARBA00022741"/>
    </source>
</evidence>
<dbReference type="CDD" id="cd14798">
    <property type="entry name" value="RX-CC_like"/>
    <property type="match status" value="1"/>
</dbReference>
<proteinExistence type="predicted"/>
<feature type="domain" description="R13L1/DRL21-like LRR repeat region" evidence="7">
    <location>
        <begin position="321"/>
        <end position="423"/>
    </location>
</feature>
<evidence type="ECO:0000256" key="5">
    <source>
        <dbReference type="ARBA" id="ARBA00022840"/>
    </source>
</evidence>
<dbReference type="SUPFAM" id="SSF52058">
    <property type="entry name" value="L domain-like"/>
    <property type="match status" value="1"/>
</dbReference>
<dbReference type="EMBL" id="CM001888">
    <property type="protein sequence ID" value="EOY19747.1"/>
    <property type="molecule type" value="Genomic_DNA"/>
</dbReference>
<dbReference type="InterPro" id="IPR056789">
    <property type="entry name" value="LRR_R13L1-DRL21"/>
</dbReference>
<dbReference type="eggNOG" id="KOG4658">
    <property type="taxonomic scope" value="Eukaryota"/>
</dbReference>
<dbReference type="PRINTS" id="PR00364">
    <property type="entry name" value="DISEASERSIST"/>
</dbReference>
<keyword evidence="9" id="KW-1185">Reference proteome</keyword>
<dbReference type="InterPro" id="IPR041118">
    <property type="entry name" value="Rx_N"/>
</dbReference>
<organism evidence="8 9">
    <name type="scientific">Theobroma cacao</name>
    <name type="common">Cacao</name>
    <name type="synonym">Cocoa</name>
    <dbReference type="NCBI Taxonomy" id="3641"/>
    <lineage>
        <taxon>Eukaryota</taxon>
        <taxon>Viridiplantae</taxon>
        <taxon>Streptophyta</taxon>
        <taxon>Embryophyta</taxon>
        <taxon>Tracheophyta</taxon>
        <taxon>Spermatophyta</taxon>
        <taxon>Magnoliopsida</taxon>
        <taxon>eudicotyledons</taxon>
        <taxon>Gunneridae</taxon>
        <taxon>Pentapetalae</taxon>
        <taxon>rosids</taxon>
        <taxon>malvids</taxon>
        <taxon>Malvales</taxon>
        <taxon>Malvaceae</taxon>
        <taxon>Byttnerioideae</taxon>
        <taxon>Theobroma</taxon>
    </lineage>
</organism>
<keyword evidence="1" id="KW-0433">Leucine-rich repeat</keyword>
<dbReference type="GO" id="GO:0005524">
    <property type="term" value="F:ATP binding"/>
    <property type="evidence" value="ECO:0007669"/>
    <property type="project" value="UniProtKB-KW"/>
</dbReference>
<dbReference type="HOGENOM" id="CLU_000837_8_1_1"/>
<evidence type="ECO:0000256" key="4">
    <source>
        <dbReference type="ARBA" id="ARBA00022821"/>
    </source>
</evidence>
<dbReference type="InterPro" id="IPR032675">
    <property type="entry name" value="LRR_dom_sf"/>
</dbReference>
<dbReference type="InterPro" id="IPR042197">
    <property type="entry name" value="Apaf_helical"/>
</dbReference>
<dbReference type="Gene3D" id="1.10.10.10">
    <property type="entry name" value="Winged helix-like DNA-binding domain superfamily/Winged helix DNA-binding domain"/>
    <property type="match status" value="1"/>
</dbReference>
<dbReference type="InterPro" id="IPR027417">
    <property type="entry name" value="P-loop_NTPase"/>
</dbReference>
<evidence type="ECO:0000313" key="8">
    <source>
        <dbReference type="EMBL" id="EOY19747.1"/>
    </source>
</evidence>
<dbReference type="AlphaFoldDB" id="A0A061FSU2"/>
<dbReference type="InParanoid" id="A0A061FSU2"/>
<dbReference type="SUPFAM" id="SSF52540">
    <property type="entry name" value="P-loop containing nucleoside triphosphate hydrolases"/>
    <property type="match status" value="1"/>
</dbReference>